<proteinExistence type="predicted"/>
<organism evidence="5 6">
    <name type="scientific">Mizuhopecten yessoensis</name>
    <name type="common">Japanese scallop</name>
    <name type="synonym">Patinopecten yessoensis</name>
    <dbReference type="NCBI Taxonomy" id="6573"/>
    <lineage>
        <taxon>Eukaryota</taxon>
        <taxon>Metazoa</taxon>
        <taxon>Spiralia</taxon>
        <taxon>Lophotrochozoa</taxon>
        <taxon>Mollusca</taxon>
        <taxon>Bivalvia</taxon>
        <taxon>Autobranchia</taxon>
        <taxon>Pteriomorphia</taxon>
        <taxon>Pectinida</taxon>
        <taxon>Pectinoidea</taxon>
        <taxon>Pectinidae</taxon>
        <taxon>Mizuhopecten</taxon>
    </lineage>
</organism>
<feature type="transmembrane region" description="Helical" evidence="4">
    <location>
        <begin position="320"/>
        <end position="337"/>
    </location>
</feature>
<feature type="transmembrane region" description="Helical" evidence="4">
    <location>
        <begin position="413"/>
        <end position="434"/>
    </location>
</feature>
<evidence type="ECO:0000313" key="5">
    <source>
        <dbReference type="EMBL" id="OWF40838.1"/>
    </source>
</evidence>
<dbReference type="OrthoDB" id="6505948at2759"/>
<keyword evidence="2 4" id="KW-1133">Transmembrane helix</keyword>
<evidence type="ECO:0000256" key="4">
    <source>
        <dbReference type="SAM" id="Phobius"/>
    </source>
</evidence>
<name>A0A210PWG9_MIZYE</name>
<keyword evidence="1 4" id="KW-0812">Transmembrane</keyword>
<feature type="transmembrane region" description="Helical" evidence="4">
    <location>
        <begin position="66"/>
        <end position="86"/>
    </location>
</feature>
<feature type="transmembrane region" description="Helical" evidence="4">
    <location>
        <begin position="446"/>
        <end position="468"/>
    </location>
</feature>
<dbReference type="InterPro" id="IPR011701">
    <property type="entry name" value="MFS"/>
</dbReference>
<accession>A0A210PWG9</accession>
<keyword evidence="3 4" id="KW-0472">Membrane</keyword>
<reference evidence="5 6" key="1">
    <citation type="journal article" date="2017" name="Nat. Ecol. Evol.">
        <title>Scallop genome provides insights into evolution of bilaterian karyotype and development.</title>
        <authorList>
            <person name="Wang S."/>
            <person name="Zhang J."/>
            <person name="Jiao W."/>
            <person name="Li J."/>
            <person name="Xun X."/>
            <person name="Sun Y."/>
            <person name="Guo X."/>
            <person name="Huan P."/>
            <person name="Dong B."/>
            <person name="Zhang L."/>
            <person name="Hu X."/>
            <person name="Sun X."/>
            <person name="Wang J."/>
            <person name="Zhao C."/>
            <person name="Wang Y."/>
            <person name="Wang D."/>
            <person name="Huang X."/>
            <person name="Wang R."/>
            <person name="Lv J."/>
            <person name="Li Y."/>
            <person name="Zhang Z."/>
            <person name="Liu B."/>
            <person name="Lu W."/>
            <person name="Hui Y."/>
            <person name="Liang J."/>
            <person name="Zhou Z."/>
            <person name="Hou R."/>
            <person name="Li X."/>
            <person name="Liu Y."/>
            <person name="Li H."/>
            <person name="Ning X."/>
            <person name="Lin Y."/>
            <person name="Zhao L."/>
            <person name="Xing Q."/>
            <person name="Dou J."/>
            <person name="Li Y."/>
            <person name="Mao J."/>
            <person name="Guo H."/>
            <person name="Dou H."/>
            <person name="Li T."/>
            <person name="Mu C."/>
            <person name="Jiang W."/>
            <person name="Fu Q."/>
            <person name="Fu X."/>
            <person name="Miao Y."/>
            <person name="Liu J."/>
            <person name="Yu Q."/>
            <person name="Li R."/>
            <person name="Liao H."/>
            <person name="Li X."/>
            <person name="Kong Y."/>
            <person name="Jiang Z."/>
            <person name="Chourrout D."/>
            <person name="Li R."/>
            <person name="Bao Z."/>
        </authorList>
    </citation>
    <scope>NUCLEOTIDE SEQUENCE [LARGE SCALE GENOMIC DNA]</scope>
    <source>
        <strain evidence="5 6">PY_sf001</strain>
    </source>
</reference>
<dbReference type="EMBL" id="NEDP02005443">
    <property type="protein sequence ID" value="OWF40838.1"/>
    <property type="molecule type" value="Genomic_DNA"/>
</dbReference>
<feature type="transmembrane region" description="Helical" evidence="4">
    <location>
        <begin position="474"/>
        <end position="498"/>
    </location>
</feature>
<dbReference type="Proteomes" id="UP000242188">
    <property type="component" value="Unassembled WGS sequence"/>
</dbReference>
<keyword evidence="5" id="KW-0762">Sugar transport</keyword>
<feature type="transmembrane region" description="Helical" evidence="4">
    <location>
        <begin position="268"/>
        <end position="290"/>
    </location>
</feature>
<evidence type="ECO:0000256" key="1">
    <source>
        <dbReference type="ARBA" id="ARBA00022692"/>
    </source>
</evidence>
<keyword evidence="5" id="KW-0813">Transport</keyword>
<evidence type="ECO:0000313" key="6">
    <source>
        <dbReference type="Proteomes" id="UP000242188"/>
    </source>
</evidence>
<dbReference type="PANTHER" id="PTHR23121:SF9">
    <property type="entry name" value="SODIUM-DEPENDENT GLUCOSE TRANSPORTER 1"/>
    <property type="match status" value="1"/>
</dbReference>
<evidence type="ECO:0000256" key="2">
    <source>
        <dbReference type="ARBA" id="ARBA00022989"/>
    </source>
</evidence>
<feature type="transmembrane region" description="Helical" evidence="4">
    <location>
        <begin position="163"/>
        <end position="185"/>
    </location>
</feature>
<feature type="transmembrane region" description="Helical" evidence="4">
    <location>
        <begin position="132"/>
        <end position="151"/>
    </location>
</feature>
<dbReference type="AlphaFoldDB" id="A0A210PWG9"/>
<sequence>MNREQTKMTGIRKGLDINRSEHEAISVRDNDKEDTDEGGHSKIAHMQEQQSLITELRHNRVIRSKVILSICATFVYAMLGWCKGQTGPAFLDILYISGTDLEKGSAFMTSYSTGSAIGSIIGGSFYSKGNRYLLLVVALAIYSLTRALIPWCVLYELMITAHLAHGICAGVINVVVLSVAISIWGATSRGRVYLNMFLLSDSAAGLISPMVTSPFLLPRTKDIVMHNGPRNSTVATTSTFIMEGNAATANATTNSNIIQIEMPVSNVYIAYSISAGLAFLVTLPFIVLCAKWPKNGTKRSVNEVPHFLGNLPLTIKRLQLLNVGIFSTFYMAVYFIFTGYLPAFCVEHLRWTKASGAWLMSVVYFAMLGGRICGTYLAHFFKPMKMLVLSTFLHVVGLVGLSVSGVFLADVGIWISVCVIGIALGFTWPSLLSWTNENLIPVRGKVTAFILLMGSAGTLSSPLLFGYMMEEVSPIWFCFLNLGKTCITIVNVLLMFVYTRSVSSKSRMEQNNKHSDS</sequence>
<feature type="transmembrane region" description="Helical" evidence="4">
    <location>
        <begin position="192"/>
        <end position="211"/>
    </location>
</feature>
<protein>
    <submittedName>
        <fullName evidence="5">Sodium-dependent glucose transporter 1A</fullName>
    </submittedName>
</protein>
<dbReference type="GO" id="GO:0022857">
    <property type="term" value="F:transmembrane transporter activity"/>
    <property type="evidence" value="ECO:0007669"/>
    <property type="project" value="InterPro"/>
</dbReference>
<comment type="caution">
    <text evidence="5">The sequence shown here is derived from an EMBL/GenBank/DDBJ whole genome shotgun (WGS) entry which is preliminary data.</text>
</comment>
<feature type="transmembrane region" description="Helical" evidence="4">
    <location>
        <begin position="386"/>
        <end position="407"/>
    </location>
</feature>
<dbReference type="InterPro" id="IPR036259">
    <property type="entry name" value="MFS_trans_sf"/>
</dbReference>
<gene>
    <name evidence="5" type="ORF">KP79_PYT09241</name>
</gene>
<dbReference type="Pfam" id="PF07690">
    <property type="entry name" value="MFS_1"/>
    <property type="match status" value="1"/>
</dbReference>
<dbReference type="Gene3D" id="1.20.1250.20">
    <property type="entry name" value="MFS general substrate transporter like domains"/>
    <property type="match status" value="2"/>
</dbReference>
<evidence type="ECO:0000256" key="3">
    <source>
        <dbReference type="ARBA" id="ARBA00023136"/>
    </source>
</evidence>
<dbReference type="SUPFAM" id="SSF103473">
    <property type="entry name" value="MFS general substrate transporter"/>
    <property type="match status" value="1"/>
</dbReference>
<feature type="transmembrane region" description="Helical" evidence="4">
    <location>
        <begin position="106"/>
        <end position="125"/>
    </location>
</feature>
<dbReference type="PANTHER" id="PTHR23121">
    <property type="entry name" value="SODIUM-DEPENDENT GLUCOSE TRANSPORTER 1"/>
    <property type="match status" value="1"/>
</dbReference>
<keyword evidence="6" id="KW-1185">Reference proteome</keyword>
<feature type="transmembrane region" description="Helical" evidence="4">
    <location>
        <begin position="357"/>
        <end position="379"/>
    </location>
</feature>